<protein>
    <recommendedName>
        <fullName evidence="4">HTH lacI-type domain-containing protein</fullName>
    </recommendedName>
</protein>
<evidence type="ECO:0000259" key="4">
    <source>
        <dbReference type="PROSITE" id="PS50932"/>
    </source>
</evidence>
<dbReference type="Gene3D" id="3.40.50.2300">
    <property type="match status" value="2"/>
</dbReference>
<keyword evidence="6" id="KW-1185">Reference proteome</keyword>
<dbReference type="Gene3D" id="1.10.260.40">
    <property type="entry name" value="lambda repressor-like DNA-binding domains"/>
    <property type="match status" value="1"/>
</dbReference>
<accession>A0A117MQZ3</accession>
<dbReference type="GO" id="GO:0003700">
    <property type="term" value="F:DNA-binding transcription factor activity"/>
    <property type="evidence" value="ECO:0007669"/>
    <property type="project" value="TreeGrafter"/>
</dbReference>
<dbReference type="CDD" id="cd06267">
    <property type="entry name" value="PBP1_LacI_sugar_binding-like"/>
    <property type="match status" value="1"/>
</dbReference>
<dbReference type="OrthoDB" id="3208777at2"/>
<dbReference type="PANTHER" id="PTHR30146">
    <property type="entry name" value="LACI-RELATED TRANSCRIPTIONAL REPRESSOR"/>
    <property type="match status" value="1"/>
</dbReference>
<dbReference type="AlphaFoldDB" id="A0A117MQZ3"/>
<reference evidence="5 6" key="1">
    <citation type="submission" date="2015-10" db="EMBL/GenBank/DDBJ databases">
        <authorList>
            <person name="Gilbert D.G."/>
        </authorList>
    </citation>
    <scope>NUCLEOTIDE SEQUENCE [LARGE SCALE GENOMIC DNA]</scope>
    <source>
        <strain evidence="5 6">NRRL B-16712</strain>
    </source>
</reference>
<proteinExistence type="predicted"/>
<organism evidence="5 6">
    <name type="scientific">Actinoplanes awajinensis subsp. mycoplanecinus</name>
    <dbReference type="NCBI Taxonomy" id="135947"/>
    <lineage>
        <taxon>Bacteria</taxon>
        <taxon>Bacillati</taxon>
        <taxon>Actinomycetota</taxon>
        <taxon>Actinomycetes</taxon>
        <taxon>Micromonosporales</taxon>
        <taxon>Micromonosporaceae</taxon>
        <taxon>Actinoplanes</taxon>
    </lineage>
</organism>
<dbReference type="GO" id="GO:0000976">
    <property type="term" value="F:transcription cis-regulatory region binding"/>
    <property type="evidence" value="ECO:0007669"/>
    <property type="project" value="TreeGrafter"/>
</dbReference>
<dbReference type="SMART" id="SM00354">
    <property type="entry name" value="HTH_LACI"/>
    <property type="match status" value="1"/>
</dbReference>
<name>A0A117MQZ3_9ACTN</name>
<keyword evidence="2" id="KW-0238">DNA-binding</keyword>
<dbReference type="InterPro" id="IPR010982">
    <property type="entry name" value="Lambda_DNA-bd_dom_sf"/>
</dbReference>
<evidence type="ECO:0000256" key="3">
    <source>
        <dbReference type="ARBA" id="ARBA00023163"/>
    </source>
</evidence>
<evidence type="ECO:0000256" key="1">
    <source>
        <dbReference type="ARBA" id="ARBA00023015"/>
    </source>
</evidence>
<dbReference type="Pfam" id="PF00356">
    <property type="entry name" value="LacI"/>
    <property type="match status" value="1"/>
</dbReference>
<dbReference type="InterPro" id="IPR000843">
    <property type="entry name" value="HTH_LacI"/>
</dbReference>
<dbReference type="InterPro" id="IPR028082">
    <property type="entry name" value="Peripla_BP_I"/>
</dbReference>
<dbReference type="Pfam" id="PF13377">
    <property type="entry name" value="Peripla_BP_3"/>
    <property type="match status" value="1"/>
</dbReference>
<gene>
    <name evidence="5" type="ORF">ADL15_23705</name>
</gene>
<evidence type="ECO:0000313" key="6">
    <source>
        <dbReference type="Proteomes" id="UP000053244"/>
    </source>
</evidence>
<dbReference type="Proteomes" id="UP000053244">
    <property type="component" value="Unassembled WGS sequence"/>
</dbReference>
<keyword evidence="3" id="KW-0804">Transcription</keyword>
<dbReference type="EMBL" id="LLZH01000234">
    <property type="protein sequence ID" value="KUL30957.1"/>
    <property type="molecule type" value="Genomic_DNA"/>
</dbReference>
<dbReference type="InterPro" id="IPR046335">
    <property type="entry name" value="LacI/GalR-like_sensor"/>
</dbReference>
<dbReference type="PROSITE" id="PS00356">
    <property type="entry name" value="HTH_LACI_1"/>
    <property type="match status" value="1"/>
</dbReference>
<dbReference type="SUPFAM" id="SSF47413">
    <property type="entry name" value="lambda repressor-like DNA-binding domains"/>
    <property type="match status" value="1"/>
</dbReference>
<dbReference type="SUPFAM" id="SSF53822">
    <property type="entry name" value="Periplasmic binding protein-like I"/>
    <property type="match status" value="1"/>
</dbReference>
<dbReference type="RefSeq" id="WP_067695197.1">
    <property type="nucleotide sequence ID" value="NZ_LLZH01000234.1"/>
</dbReference>
<dbReference type="CDD" id="cd01392">
    <property type="entry name" value="HTH_LacI"/>
    <property type="match status" value="1"/>
</dbReference>
<evidence type="ECO:0000313" key="5">
    <source>
        <dbReference type="EMBL" id="KUL30957.1"/>
    </source>
</evidence>
<feature type="domain" description="HTH lacI-type" evidence="4">
    <location>
        <begin position="6"/>
        <end position="60"/>
    </location>
</feature>
<comment type="caution">
    <text evidence="5">The sequence shown here is derived from an EMBL/GenBank/DDBJ whole genome shotgun (WGS) entry which is preliminary data.</text>
</comment>
<dbReference type="PROSITE" id="PS50932">
    <property type="entry name" value="HTH_LACI_2"/>
    <property type="match status" value="1"/>
</dbReference>
<sequence>MENRRTTLADVARVAGVSRAAASRAINGRYGTSEEVRDHVRAVAARLGFEPHAVARALATGRTSANRRERVQVLIVDPDPDAMAAKPFYGRVLTGALRAIGDQDISLEVRRVSTAPAVDADPPFGQILINMPGPASAAYARRSRTIALGRSAPGVAFVAPDNEGGGYQAAMHLVTTGRRRIGAVFGPPTPCAQERKAGFLRVMDGVARAVLSVDGDFTRARAYAATQELLARDPGLDAVFASCDVTAMGVLQALREASRRVPQDVAVVGFDGSALAEAADLSSVYMPVEDEAAAAVHHLLDPALPAPGRLPTLLTVRGSS</sequence>
<keyword evidence="1" id="KW-0805">Transcription regulation</keyword>
<dbReference type="PANTHER" id="PTHR30146:SF109">
    <property type="entry name" value="HTH-TYPE TRANSCRIPTIONAL REGULATOR GALS"/>
    <property type="match status" value="1"/>
</dbReference>
<evidence type="ECO:0000256" key="2">
    <source>
        <dbReference type="ARBA" id="ARBA00023125"/>
    </source>
</evidence>